<dbReference type="InterPro" id="IPR018448">
    <property type="entry name" value="TatB"/>
</dbReference>
<feature type="compositionally biased region" description="Low complexity" evidence="10">
    <location>
        <begin position="152"/>
        <end position="161"/>
    </location>
</feature>
<dbReference type="Gene3D" id="1.20.5.3310">
    <property type="match status" value="1"/>
</dbReference>
<evidence type="ECO:0000313" key="11">
    <source>
        <dbReference type="EMBL" id="SHJ67221.1"/>
    </source>
</evidence>
<dbReference type="EMBL" id="FQZQ01000011">
    <property type="protein sequence ID" value="SHJ67221.1"/>
    <property type="molecule type" value="Genomic_DNA"/>
</dbReference>
<keyword evidence="3 9" id="KW-1003">Cell membrane</keyword>
<feature type="compositionally biased region" description="Basic and acidic residues" evidence="10">
    <location>
        <begin position="109"/>
        <end position="151"/>
    </location>
</feature>
<dbReference type="Pfam" id="PF02416">
    <property type="entry name" value="TatA_B_E"/>
    <property type="match status" value="1"/>
</dbReference>
<evidence type="ECO:0000256" key="7">
    <source>
        <dbReference type="ARBA" id="ARBA00023010"/>
    </source>
</evidence>
<evidence type="ECO:0000313" key="12">
    <source>
        <dbReference type="Proteomes" id="UP000183982"/>
    </source>
</evidence>
<accession>A0A1M6L7N0</accession>
<comment type="function">
    <text evidence="9">Part of the twin-arginine translocation (Tat) system that transports large folded proteins containing a characteristic twin-arginine motif in their signal peptide across membranes. Together with TatC, TatB is part of a receptor directly interacting with Tat signal peptides. TatB may form an oligomeric binding site that transiently accommodates folded Tat precursor proteins before their translocation.</text>
</comment>
<evidence type="ECO:0000256" key="8">
    <source>
        <dbReference type="ARBA" id="ARBA00023136"/>
    </source>
</evidence>
<keyword evidence="2 9" id="KW-0813">Transport</keyword>
<keyword evidence="4 9" id="KW-0812">Transmembrane</keyword>
<comment type="subcellular location">
    <subcellularLocation>
        <location evidence="9">Cell membrane</location>
        <topology evidence="9">Single-pass membrane protein</topology>
    </subcellularLocation>
    <subcellularLocation>
        <location evidence="1">Membrane</location>
        <topology evidence="1">Single-pass membrane protein</topology>
    </subcellularLocation>
</comment>
<dbReference type="NCBIfam" id="TIGR01410">
    <property type="entry name" value="tatB"/>
    <property type="match status" value="1"/>
</dbReference>
<sequence>MFDIGMPELLVIGVVALIVVGPKDLPMLFQQVGKFVGKAKGMAREFSSAMNQAADSSGVRDVTDTLKSTTDTFSKVSNPVKATADSARDALKSVTDLGIDPTSNTGKLAAERAEDARKIRENSAKKAQERLDAEAKAAEDAAAEAKSRAEAARQSSETSSEAPEEKA</sequence>
<dbReference type="GO" id="GO:0008320">
    <property type="term" value="F:protein transmembrane transporter activity"/>
    <property type="evidence" value="ECO:0007669"/>
    <property type="project" value="UniProtKB-UniRule"/>
</dbReference>
<comment type="subunit">
    <text evidence="9">The Tat system comprises two distinct complexes: a TatABC complex, containing multiple copies of TatA, TatB and TatC subunits, and a separate TatA complex, containing only TatA subunits. Substrates initially bind to the TatABC complex, which probably triggers association of the separate TatA complex to form the active translocon.</text>
</comment>
<evidence type="ECO:0000256" key="1">
    <source>
        <dbReference type="ARBA" id="ARBA00004167"/>
    </source>
</evidence>
<comment type="similarity">
    <text evidence="9">Belongs to the TatB family.</text>
</comment>
<keyword evidence="6 9" id="KW-1133">Transmembrane helix</keyword>
<evidence type="ECO:0000256" key="10">
    <source>
        <dbReference type="SAM" id="MobiDB-lite"/>
    </source>
</evidence>
<dbReference type="PANTHER" id="PTHR33162:SF1">
    <property type="entry name" value="SEC-INDEPENDENT PROTEIN TRANSLOCASE PROTEIN TATA, CHLOROPLASTIC"/>
    <property type="match status" value="1"/>
</dbReference>
<evidence type="ECO:0000256" key="5">
    <source>
        <dbReference type="ARBA" id="ARBA00022927"/>
    </source>
</evidence>
<reference evidence="12" key="1">
    <citation type="submission" date="2016-11" db="EMBL/GenBank/DDBJ databases">
        <authorList>
            <person name="Varghese N."/>
            <person name="Submissions S."/>
        </authorList>
    </citation>
    <scope>NUCLEOTIDE SEQUENCE [LARGE SCALE GENOMIC DNA]</scope>
    <source>
        <strain evidence="12">DSM 100564</strain>
    </source>
</reference>
<dbReference type="GO" id="GO:0043953">
    <property type="term" value="P:protein transport by the Tat complex"/>
    <property type="evidence" value="ECO:0007669"/>
    <property type="project" value="UniProtKB-UniRule"/>
</dbReference>
<evidence type="ECO:0000256" key="2">
    <source>
        <dbReference type="ARBA" id="ARBA00022448"/>
    </source>
</evidence>
<dbReference type="InterPro" id="IPR003369">
    <property type="entry name" value="TatA/B/E"/>
</dbReference>
<evidence type="ECO:0000256" key="3">
    <source>
        <dbReference type="ARBA" id="ARBA00022475"/>
    </source>
</evidence>
<proteinExistence type="inferred from homology"/>
<dbReference type="PANTHER" id="PTHR33162">
    <property type="entry name" value="SEC-INDEPENDENT PROTEIN TRANSLOCASE PROTEIN TATA, CHLOROPLASTIC"/>
    <property type="match status" value="1"/>
</dbReference>
<organism evidence="11 12">
    <name type="scientific">Shimia gijangensis</name>
    <dbReference type="NCBI Taxonomy" id="1470563"/>
    <lineage>
        <taxon>Bacteria</taxon>
        <taxon>Pseudomonadati</taxon>
        <taxon>Pseudomonadota</taxon>
        <taxon>Alphaproteobacteria</taxon>
        <taxon>Rhodobacterales</taxon>
        <taxon>Roseobacteraceae</taxon>
    </lineage>
</organism>
<evidence type="ECO:0000256" key="4">
    <source>
        <dbReference type="ARBA" id="ARBA00022692"/>
    </source>
</evidence>
<keyword evidence="8 9" id="KW-0472">Membrane</keyword>
<evidence type="ECO:0000256" key="6">
    <source>
        <dbReference type="ARBA" id="ARBA00022989"/>
    </source>
</evidence>
<protein>
    <recommendedName>
        <fullName evidence="9">Sec-independent protein translocase protein TatB</fullName>
    </recommendedName>
</protein>
<dbReference type="HAMAP" id="MF_00237">
    <property type="entry name" value="TatB"/>
    <property type="match status" value="1"/>
</dbReference>
<keyword evidence="7 9" id="KW-0811">Translocation</keyword>
<dbReference type="AlphaFoldDB" id="A0A1M6L7N0"/>
<keyword evidence="12" id="KW-1185">Reference proteome</keyword>
<gene>
    <name evidence="9" type="primary">tatB</name>
    <name evidence="11" type="ORF">SAMN05444000_111108</name>
</gene>
<dbReference type="STRING" id="1470563.SAMN05444000_111108"/>
<dbReference type="OrthoDB" id="7206969at2"/>
<dbReference type="PRINTS" id="PR01506">
    <property type="entry name" value="TATBPROTEIN"/>
</dbReference>
<evidence type="ECO:0000256" key="9">
    <source>
        <dbReference type="HAMAP-Rule" id="MF_00237"/>
    </source>
</evidence>
<feature type="region of interest" description="Disordered" evidence="10">
    <location>
        <begin position="92"/>
        <end position="167"/>
    </location>
</feature>
<dbReference type="GO" id="GO:0033281">
    <property type="term" value="C:TAT protein transport complex"/>
    <property type="evidence" value="ECO:0007669"/>
    <property type="project" value="UniProtKB-UniRule"/>
</dbReference>
<name>A0A1M6L7N0_9RHOB</name>
<dbReference type="RefSeq" id="WP_073252594.1">
    <property type="nucleotide sequence ID" value="NZ_FQZQ01000011.1"/>
</dbReference>
<keyword evidence="5 9" id="KW-0653">Protein transport</keyword>
<dbReference type="Proteomes" id="UP000183982">
    <property type="component" value="Unassembled WGS sequence"/>
</dbReference>